<evidence type="ECO:0000313" key="7">
    <source>
        <dbReference type="EMBL" id="TFK57453.1"/>
    </source>
</evidence>
<dbReference type="Proteomes" id="UP000305948">
    <property type="component" value="Unassembled WGS sequence"/>
</dbReference>
<feature type="transmembrane region" description="Helical" evidence="6">
    <location>
        <begin position="124"/>
        <end position="145"/>
    </location>
</feature>
<sequence>MASACVAYLLLGWGDGLTGTVLPYFEAEFHLSFMISSLLFAGSTTGFAIGTLSIERATRTFGLVYQGIAKPPFMRIVTPRLCFHPIGDRSNIVRCRAQARIAILLMGCIAHVIFLILMGSRDGFASMFVAYVTAGFARSWITATLNAYIASTPTKGLGYILCFWSIGATISPLVCQTLISTGIPWSQFCFGSLIISFLNISLILFAFLPSAQERSERRSGCTSAQANGKDLPVLTPGTPLSVEKGEDAVRSVCQVTSARTSSKRRGKQLFEKTFDRLKSDYRTGLYSALTTPYIWMFSIYLWIYSGNASTTAGWLRTFWTSGMLTRRLPGVALAMNLLIMLINSSTANTVSASIVGLVFGPVFPGTLGLSNEVIDEDIRMISMAVMSSFASFGSALYPFIAGILANAHFCYYGAASRPSGPHPTTSTSKNQTHGIRG</sequence>
<evidence type="ECO:0000313" key="8">
    <source>
        <dbReference type="Proteomes" id="UP000305948"/>
    </source>
</evidence>
<feature type="transmembrane region" description="Helical" evidence="6">
    <location>
        <begin position="389"/>
        <end position="412"/>
    </location>
</feature>
<evidence type="ECO:0000256" key="4">
    <source>
        <dbReference type="ARBA" id="ARBA00023136"/>
    </source>
</evidence>
<feature type="transmembrane region" description="Helical" evidence="6">
    <location>
        <begin position="285"/>
        <end position="304"/>
    </location>
</feature>
<feature type="region of interest" description="Disordered" evidence="5">
    <location>
        <begin position="417"/>
        <end position="437"/>
    </location>
</feature>
<proteinExistence type="predicted"/>
<feature type="transmembrane region" description="Helical" evidence="6">
    <location>
        <begin position="29"/>
        <end position="49"/>
    </location>
</feature>
<dbReference type="PANTHER" id="PTHR23514:SF16">
    <property type="entry name" value="TRANSPORTER, PUTATIVE (AFU_ORTHOLOGUE AFUA_2G17270)-RELATED"/>
    <property type="match status" value="1"/>
</dbReference>
<feature type="transmembrane region" description="Helical" evidence="6">
    <location>
        <begin position="157"/>
        <end position="179"/>
    </location>
</feature>
<evidence type="ECO:0000256" key="5">
    <source>
        <dbReference type="SAM" id="MobiDB-lite"/>
    </source>
</evidence>
<dbReference type="InterPro" id="IPR051788">
    <property type="entry name" value="MFS_Transporter"/>
</dbReference>
<feature type="transmembrane region" description="Helical" evidence="6">
    <location>
        <begin position="324"/>
        <end position="342"/>
    </location>
</feature>
<dbReference type="PANTHER" id="PTHR23514">
    <property type="entry name" value="BYPASS OF STOP CODON PROTEIN 6"/>
    <property type="match status" value="1"/>
</dbReference>
<evidence type="ECO:0000256" key="3">
    <source>
        <dbReference type="ARBA" id="ARBA00022989"/>
    </source>
</evidence>
<organism evidence="7 8">
    <name type="scientific">Heliocybe sulcata</name>
    <dbReference type="NCBI Taxonomy" id="5364"/>
    <lineage>
        <taxon>Eukaryota</taxon>
        <taxon>Fungi</taxon>
        <taxon>Dikarya</taxon>
        <taxon>Basidiomycota</taxon>
        <taxon>Agaricomycotina</taxon>
        <taxon>Agaricomycetes</taxon>
        <taxon>Gloeophyllales</taxon>
        <taxon>Gloeophyllaceae</taxon>
        <taxon>Heliocybe</taxon>
    </lineage>
</organism>
<protein>
    <submittedName>
        <fullName evidence="7">MFS general substrate transporter</fullName>
    </submittedName>
</protein>
<dbReference type="EMBL" id="ML213503">
    <property type="protein sequence ID" value="TFK57453.1"/>
    <property type="molecule type" value="Genomic_DNA"/>
</dbReference>
<dbReference type="GO" id="GO:0016020">
    <property type="term" value="C:membrane"/>
    <property type="evidence" value="ECO:0007669"/>
    <property type="project" value="UniProtKB-SubCell"/>
</dbReference>
<feature type="transmembrane region" description="Helical" evidence="6">
    <location>
        <begin position="99"/>
        <end position="118"/>
    </location>
</feature>
<evidence type="ECO:0000256" key="1">
    <source>
        <dbReference type="ARBA" id="ARBA00004141"/>
    </source>
</evidence>
<keyword evidence="2 6" id="KW-0812">Transmembrane</keyword>
<gene>
    <name evidence="7" type="ORF">OE88DRAFT_136363</name>
</gene>
<keyword evidence="8" id="KW-1185">Reference proteome</keyword>
<keyword evidence="4 6" id="KW-0472">Membrane</keyword>
<keyword evidence="3 6" id="KW-1133">Transmembrane helix</keyword>
<comment type="subcellular location">
    <subcellularLocation>
        <location evidence="1">Membrane</location>
        <topology evidence="1">Multi-pass membrane protein</topology>
    </subcellularLocation>
</comment>
<dbReference type="SUPFAM" id="SSF103473">
    <property type="entry name" value="MFS general substrate transporter"/>
    <property type="match status" value="1"/>
</dbReference>
<feature type="transmembrane region" description="Helical" evidence="6">
    <location>
        <begin position="185"/>
        <end position="208"/>
    </location>
</feature>
<feature type="compositionally biased region" description="Polar residues" evidence="5">
    <location>
        <begin position="422"/>
        <end position="437"/>
    </location>
</feature>
<dbReference type="AlphaFoldDB" id="A0A5C3NJ75"/>
<dbReference type="Gene3D" id="1.20.1250.20">
    <property type="entry name" value="MFS general substrate transporter like domains"/>
    <property type="match status" value="1"/>
</dbReference>
<name>A0A5C3NJ75_9AGAM</name>
<evidence type="ECO:0000256" key="2">
    <source>
        <dbReference type="ARBA" id="ARBA00022692"/>
    </source>
</evidence>
<reference evidence="7 8" key="1">
    <citation type="journal article" date="2019" name="Nat. Ecol. Evol.">
        <title>Megaphylogeny resolves global patterns of mushroom evolution.</title>
        <authorList>
            <person name="Varga T."/>
            <person name="Krizsan K."/>
            <person name="Foldi C."/>
            <person name="Dima B."/>
            <person name="Sanchez-Garcia M."/>
            <person name="Sanchez-Ramirez S."/>
            <person name="Szollosi G.J."/>
            <person name="Szarkandi J.G."/>
            <person name="Papp V."/>
            <person name="Albert L."/>
            <person name="Andreopoulos W."/>
            <person name="Angelini C."/>
            <person name="Antonin V."/>
            <person name="Barry K.W."/>
            <person name="Bougher N.L."/>
            <person name="Buchanan P."/>
            <person name="Buyck B."/>
            <person name="Bense V."/>
            <person name="Catcheside P."/>
            <person name="Chovatia M."/>
            <person name="Cooper J."/>
            <person name="Damon W."/>
            <person name="Desjardin D."/>
            <person name="Finy P."/>
            <person name="Geml J."/>
            <person name="Haridas S."/>
            <person name="Hughes K."/>
            <person name="Justo A."/>
            <person name="Karasinski D."/>
            <person name="Kautmanova I."/>
            <person name="Kiss B."/>
            <person name="Kocsube S."/>
            <person name="Kotiranta H."/>
            <person name="LaButti K.M."/>
            <person name="Lechner B.E."/>
            <person name="Liimatainen K."/>
            <person name="Lipzen A."/>
            <person name="Lukacs Z."/>
            <person name="Mihaltcheva S."/>
            <person name="Morgado L.N."/>
            <person name="Niskanen T."/>
            <person name="Noordeloos M.E."/>
            <person name="Ohm R.A."/>
            <person name="Ortiz-Santana B."/>
            <person name="Ovrebo C."/>
            <person name="Racz N."/>
            <person name="Riley R."/>
            <person name="Savchenko A."/>
            <person name="Shiryaev A."/>
            <person name="Soop K."/>
            <person name="Spirin V."/>
            <person name="Szebenyi C."/>
            <person name="Tomsovsky M."/>
            <person name="Tulloss R.E."/>
            <person name="Uehling J."/>
            <person name="Grigoriev I.V."/>
            <person name="Vagvolgyi C."/>
            <person name="Papp T."/>
            <person name="Martin F.M."/>
            <person name="Miettinen O."/>
            <person name="Hibbett D.S."/>
            <person name="Nagy L.G."/>
        </authorList>
    </citation>
    <scope>NUCLEOTIDE SEQUENCE [LARGE SCALE GENOMIC DNA]</scope>
    <source>
        <strain evidence="7 8">OMC1185</strain>
    </source>
</reference>
<dbReference type="InterPro" id="IPR036259">
    <property type="entry name" value="MFS_trans_sf"/>
</dbReference>
<evidence type="ECO:0000256" key="6">
    <source>
        <dbReference type="SAM" id="Phobius"/>
    </source>
</evidence>
<feature type="transmembrane region" description="Helical" evidence="6">
    <location>
        <begin position="349"/>
        <end position="369"/>
    </location>
</feature>
<dbReference type="OrthoDB" id="413079at2759"/>
<accession>A0A5C3NJ75</accession>